<dbReference type="Pfam" id="PF02687">
    <property type="entry name" value="FtsX"/>
    <property type="match status" value="2"/>
</dbReference>
<feature type="transmembrane region" description="Helical" evidence="6">
    <location>
        <begin position="740"/>
        <end position="761"/>
    </location>
</feature>
<sequence length="815" mass="92550">MRIFNYIKISLRTLFLHRGFSLLTLFGLSLGIAMSIFVLEYVFYQFSFDRHYKNSESIYRIVTKGQLENEKVNAALAPMAMASELKKYYQTKAVTRIADASEKPVQSPYGKSLESGIIFADSTFFDVLSRPFLLGQSEGCLTDSFSVAISRSAASRLFGNRNPVGEFIRINEEDSFQVTGVFQDVPNNSHLKYNFVIPYTIMEKELRKYYEDNFDQVINSWFSLTCYVYFRVKEGTNSQAFATRLNEDLKPEMEKEDRDLFGGDSHTNLHYEFQSLEQVYLFSDLDFELGETANPVYVFIFLGVAFFILLVTAFNFMNLTTARALDRAKEAGVRRVFGAPRRSLVGQFISESVLFSFVALFLGLVLVELMLPVFSNLFRVEFLSENYREQLNLPWIVFITFCVGLMSGLYPAFVFSKIRASQVQAERTKFSSYPGLWFRGLLVMVQIFVAVFVSSTAIGMWRQIKHVEQVDLGFNSRNLVLIERAHYLDGNPDSVFKEIADVEGVSSYSKLYRNPGDPTSIMSFNFEGGGDSTKLYLFAVHYVDSTFFETLQSRMLNGKYESNDSSKISNDSSKIVVNELAATLLNPDGAVVGESLKTLTHRNSPSVEFEISGVVENLFLGSLKNQLRPSIFIPMDRNEKPRSILVRINPDNLNSAIEEINGIWDKAETEVPFLSTPLQERIKSYYKEDYRYSSLATAFSILVLVISLLGLTGLVSFLVATRQQDVLLRKIMGIPDASNLRFLFSGYFFFVLAGALLALPASRGLLSAWAETFTAQYQMDYFCYLFPSILLIAFAIGIAMFGLKRLFSRMSLHQF</sequence>
<evidence type="ECO:0000256" key="3">
    <source>
        <dbReference type="ARBA" id="ARBA00022692"/>
    </source>
</evidence>
<feature type="domain" description="ABC3 transporter permease C-terminal" evidence="7">
    <location>
        <begin position="698"/>
        <end position="802"/>
    </location>
</feature>
<keyword evidence="4 6" id="KW-1133">Transmembrane helix</keyword>
<keyword evidence="3 6" id="KW-0812">Transmembrane</keyword>
<feature type="domain" description="ABC3 transporter permease C-terminal" evidence="7">
    <location>
        <begin position="304"/>
        <end position="417"/>
    </location>
</feature>
<evidence type="ECO:0000259" key="7">
    <source>
        <dbReference type="Pfam" id="PF02687"/>
    </source>
</evidence>
<protein>
    <recommendedName>
        <fullName evidence="11">ABC transporter permease</fullName>
    </recommendedName>
</protein>
<evidence type="ECO:0000256" key="6">
    <source>
        <dbReference type="SAM" id="Phobius"/>
    </source>
</evidence>
<name>A0A2U2B9W8_9BACT</name>
<dbReference type="InterPro" id="IPR050250">
    <property type="entry name" value="Macrolide_Exporter_MacB"/>
</dbReference>
<dbReference type="AlphaFoldDB" id="A0A2U2B9W8"/>
<keyword evidence="2" id="KW-1003">Cell membrane</keyword>
<dbReference type="EMBL" id="QEWP01000005">
    <property type="protein sequence ID" value="PWD99869.1"/>
    <property type="molecule type" value="Genomic_DNA"/>
</dbReference>
<dbReference type="OrthoDB" id="9770036at2"/>
<evidence type="ECO:0000313" key="10">
    <source>
        <dbReference type="Proteomes" id="UP000244956"/>
    </source>
</evidence>
<evidence type="ECO:0000256" key="5">
    <source>
        <dbReference type="ARBA" id="ARBA00023136"/>
    </source>
</evidence>
<keyword evidence="5 6" id="KW-0472">Membrane</keyword>
<dbReference type="PANTHER" id="PTHR30572">
    <property type="entry name" value="MEMBRANE COMPONENT OF TRANSPORTER-RELATED"/>
    <property type="match status" value="1"/>
</dbReference>
<feature type="domain" description="MacB-like periplasmic core" evidence="8">
    <location>
        <begin position="21"/>
        <end position="246"/>
    </location>
</feature>
<comment type="subcellular location">
    <subcellularLocation>
        <location evidence="1">Cell membrane</location>
        <topology evidence="1">Multi-pass membrane protein</topology>
    </subcellularLocation>
</comment>
<evidence type="ECO:0000256" key="4">
    <source>
        <dbReference type="ARBA" id="ARBA00022989"/>
    </source>
</evidence>
<feature type="transmembrane region" description="Helical" evidence="6">
    <location>
        <begin position="436"/>
        <end position="461"/>
    </location>
</feature>
<evidence type="ECO:0000256" key="2">
    <source>
        <dbReference type="ARBA" id="ARBA00022475"/>
    </source>
</evidence>
<evidence type="ECO:0008006" key="11">
    <source>
        <dbReference type="Google" id="ProtNLM"/>
    </source>
</evidence>
<feature type="transmembrane region" description="Helical" evidence="6">
    <location>
        <begin position="395"/>
        <end position="415"/>
    </location>
</feature>
<feature type="transmembrane region" description="Helical" evidence="6">
    <location>
        <begin position="296"/>
        <end position="317"/>
    </location>
</feature>
<feature type="domain" description="MacB-like periplasmic core" evidence="8">
    <location>
        <begin position="492"/>
        <end position="660"/>
    </location>
</feature>
<dbReference type="InterPro" id="IPR003838">
    <property type="entry name" value="ABC3_permease_C"/>
</dbReference>
<keyword evidence="10" id="KW-1185">Reference proteome</keyword>
<organism evidence="9 10">
    <name type="scientific">Marinilabilia rubra</name>
    <dbReference type="NCBI Taxonomy" id="2162893"/>
    <lineage>
        <taxon>Bacteria</taxon>
        <taxon>Pseudomonadati</taxon>
        <taxon>Bacteroidota</taxon>
        <taxon>Bacteroidia</taxon>
        <taxon>Marinilabiliales</taxon>
        <taxon>Marinilabiliaceae</taxon>
        <taxon>Marinilabilia</taxon>
    </lineage>
</organism>
<comment type="caution">
    <text evidence="9">The sequence shown here is derived from an EMBL/GenBank/DDBJ whole genome shotgun (WGS) entry which is preliminary data.</text>
</comment>
<gene>
    <name evidence="9" type="ORF">DDZ16_08220</name>
</gene>
<feature type="transmembrane region" description="Helical" evidence="6">
    <location>
        <begin position="20"/>
        <end position="44"/>
    </location>
</feature>
<dbReference type="Pfam" id="PF12704">
    <property type="entry name" value="MacB_PCD"/>
    <property type="match status" value="2"/>
</dbReference>
<dbReference type="Proteomes" id="UP000244956">
    <property type="component" value="Unassembled WGS sequence"/>
</dbReference>
<dbReference type="RefSeq" id="WP_109263970.1">
    <property type="nucleotide sequence ID" value="NZ_QEWP01000005.1"/>
</dbReference>
<feature type="transmembrane region" description="Helical" evidence="6">
    <location>
        <begin position="695"/>
        <end position="719"/>
    </location>
</feature>
<dbReference type="GO" id="GO:0022857">
    <property type="term" value="F:transmembrane transporter activity"/>
    <property type="evidence" value="ECO:0007669"/>
    <property type="project" value="TreeGrafter"/>
</dbReference>
<evidence type="ECO:0000259" key="8">
    <source>
        <dbReference type="Pfam" id="PF12704"/>
    </source>
</evidence>
<dbReference type="PANTHER" id="PTHR30572:SF18">
    <property type="entry name" value="ABC-TYPE MACROLIDE FAMILY EXPORT SYSTEM PERMEASE COMPONENT 2"/>
    <property type="match status" value="1"/>
</dbReference>
<feature type="transmembrane region" description="Helical" evidence="6">
    <location>
        <begin position="781"/>
        <end position="803"/>
    </location>
</feature>
<proteinExistence type="predicted"/>
<accession>A0A2U2B9W8</accession>
<evidence type="ECO:0000256" key="1">
    <source>
        <dbReference type="ARBA" id="ARBA00004651"/>
    </source>
</evidence>
<feature type="transmembrane region" description="Helical" evidence="6">
    <location>
        <begin position="352"/>
        <end position="375"/>
    </location>
</feature>
<dbReference type="InterPro" id="IPR025857">
    <property type="entry name" value="MacB_PCD"/>
</dbReference>
<reference evidence="9 10" key="1">
    <citation type="submission" date="2018-05" db="EMBL/GenBank/DDBJ databases">
        <title>Marinilabilia rubrum sp. nov., isolated from saltern sediment.</title>
        <authorList>
            <person name="Zhang R."/>
        </authorList>
    </citation>
    <scope>NUCLEOTIDE SEQUENCE [LARGE SCALE GENOMIC DNA]</scope>
    <source>
        <strain evidence="9 10">WTE16</strain>
    </source>
</reference>
<dbReference type="GO" id="GO:0005886">
    <property type="term" value="C:plasma membrane"/>
    <property type="evidence" value="ECO:0007669"/>
    <property type="project" value="UniProtKB-SubCell"/>
</dbReference>
<evidence type="ECO:0000313" key="9">
    <source>
        <dbReference type="EMBL" id="PWD99869.1"/>
    </source>
</evidence>